<organism evidence="2 3">
    <name type="scientific">Hydrocarboniphaga effusa AP103</name>
    <dbReference type="NCBI Taxonomy" id="1172194"/>
    <lineage>
        <taxon>Bacteria</taxon>
        <taxon>Pseudomonadati</taxon>
        <taxon>Pseudomonadota</taxon>
        <taxon>Gammaproteobacteria</taxon>
        <taxon>Nevskiales</taxon>
        <taxon>Nevskiaceae</taxon>
        <taxon>Hydrocarboniphaga</taxon>
    </lineage>
</organism>
<evidence type="ECO:0000256" key="1">
    <source>
        <dbReference type="SAM" id="SignalP"/>
    </source>
</evidence>
<sequence>MGGRLAHATLRIAVTAALLSLTACVAYEPLAGVPKPFVESYPSGSQKRSILDLQATFAKRAPDYHELYEQALREDQNIGGEIVLALALTPDGRVADCQVIRSAMPSTQLEAWVLALTGQLEFGAVPGEGYYVFHYPLQFSKT</sequence>
<dbReference type="Proteomes" id="UP000003704">
    <property type="component" value="Unassembled WGS sequence"/>
</dbReference>
<dbReference type="RefSeq" id="WP_007185481.1">
    <property type="nucleotide sequence ID" value="NZ_AKGD01000002.1"/>
</dbReference>
<feature type="chain" id="PRO_5003713242" description="TonB C-terminal domain-containing protein" evidence="1">
    <location>
        <begin position="26"/>
        <end position="142"/>
    </location>
</feature>
<dbReference type="STRING" id="1172194.WQQ_25380"/>
<evidence type="ECO:0008006" key="4">
    <source>
        <dbReference type="Google" id="ProtNLM"/>
    </source>
</evidence>
<evidence type="ECO:0000313" key="3">
    <source>
        <dbReference type="Proteomes" id="UP000003704"/>
    </source>
</evidence>
<evidence type="ECO:0000313" key="2">
    <source>
        <dbReference type="EMBL" id="EIT68956.1"/>
    </source>
</evidence>
<name>I8HZG2_9GAMM</name>
<keyword evidence="3" id="KW-1185">Reference proteome</keyword>
<protein>
    <recommendedName>
        <fullName evidence="4">TonB C-terminal domain-containing protein</fullName>
    </recommendedName>
</protein>
<feature type="signal peptide" evidence="1">
    <location>
        <begin position="1"/>
        <end position="25"/>
    </location>
</feature>
<comment type="caution">
    <text evidence="2">The sequence shown here is derived from an EMBL/GenBank/DDBJ whole genome shotgun (WGS) entry which is preliminary data.</text>
</comment>
<keyword evidence="1" id="KW-0732">Signal</keyword>
<dbReference type="AlphaFoldDB" id="I8HZG2"/>
<gene>
    <name evidence="2" type="ORF">WQQ_25380</name>
</gene>
<dbReference type="EMBL" id="AKGD01000002">
    <property type="protein sequence ID" value="EIT68956.1"/>
    <property type="molecule type" value="Genomic_DNA"/>
</dbReference>
<dbReference type="PROSITE" id="PS51257">
    <property type="entry name" value="PROKAR_LIPOPROTEIN"/>
    <property type="match status" value="1"/>
</dbReference>
<proteinExistence type="predicted"/>
<accession>I8HZG2</accession>
<reference evidence="2 3" key="1">
    <citation type="journal article" date="2012" name="J. Bacteriol.">
        <title>Genome Sequence of n-Alkane-Degrading Hydrocarboniphaga effusa Strain AP103T (ATCC BAA-332T).</title>
        <authorList>
            <person name="Chang H.K."/>
            <person name="Zylstra G.J."/>
            <person name="Chae J.C."/>
        </authorList>
    </citation>
    <scope>NUCLEOTIDE SEQUENCE [LARGE SCALE GENOMIC DNA]</scope>
    <source>
        <strain evidence="2 3">AP103</strain>
    </source>
</reference>